<dbReference type="Gene3D" id="3.40.50.150">
    <property type="entry name" value="Vaccinia Virus protein VP39"/>
    <property type="match status" value="1"/>
</dbReference>
<dbReference type="PANTHER" id="PTHR43317:SF1">
    <property type="entry name" value="THERMOSPERMINE SYNTHASE ACAULIS5"/>
    <property type="match status" value="1"/>
</dbReference>
<dbReference type="KEGG" id="rdp:RD2015_1679"/>
<keyword evidence="1" id="KW-0620">Polyamine biosynthesis</keyword>
<evidence type="ECO:0000313" key="3">
    <source>
        <dbReference type="Proteomes" id="UP000060699"/>
    </source>
</evidence>
<dbReference type="AlphaFoldDB" id="A0A0U3MT73"/>
<dbReference type="RefSeq" id="WP_058934496.1">
    <property type="nucleotide sequence ID" value="NZ_CP013729.1"/>
</dbReference>
<proteinExistence type="predicted"/>
<dbReference type="EMBL" id="CP013729">
    <property type="protein sequence ID" value="ALV06163.1"/>
    <property type="molecule type" value="Genomic_DNA"/>
</dbReference>
<sequence length="276" mass="31250">MRSPWPSSLQDDAVGNKRDKNKTDWVEATLSEFDGVRYLHLDSIWVQGAMRVKKPDRLELEYVQRMMAWMLWRDAADMTSGRAVQLGLGAGALSRFTRRQLKMKTTAVEINPTVISACRHWFHLPEDDDRFQVLNQDAGAWVADAAHWGTAAVLNVDLYDHEAAAPVLDDQQFYSDCRAVLADGGLMTVNLFGRSASFARSAARIATAFGSDQVWHLTPTREGNTIVVAARGVQVPDREELERRAAFIEERFDLPARKWLKLVRPLPMNIINQIRD</sequence>
<dbReference type="PATRIC" id="fig|76731.3.peg.1720"/>
<reference evidence="2 3" key="1">
    <citation type="submission" date="2015-12" db="EMBL/GenBank/DDBJ databases">
        <title>Complete genome of Roseateles depolymerans KCTC 42856.</title>
        <authorList>
            <person name="Kim K.M."/>
        </authorList>
    </citation>
    <scope>NUCLEOTIDE SEQUENCE [LARGE SCALE GENOMIC DNA]</scope>
    <source>
        <strain evidence="2 3">KCTC 42856</strain>
    </source>
</reference>
<name>A0A0U3MT73_9BURK</name>
<dbReference type="Proteomes" id="UP000060699">
    <property type="component" value="Chromosome"/>
</dbReference>
<dbReference type="Pfam" id="PF01564">
    <property type="entry name" value="Spermine_synth"/>
    <property type="match status" value="1"/>
</dbReference>
<organism evidence="2 3">
    <name type="scientific">Roseateles depolymerans</name>
    <dbReference type="NCBI Taxonomy" id="76731"/>
    <lineage>
        <taxon>Bacteria</taxon>
        <taxon>Pseudomonadati</taxon>
        <taxon>Pseudomonadota</taxon>
        <taxon>Betaproteobacteria</taxon>
        <taxon>Burkholderiales</taxon>
        <taxon>Sphaerotilaceae</taxon>
        <taxon>Roseateles</taxon>
    </lineage>
</organism>
<dbReference type="GO" id="GO:0006596">
    <property type="term" value="P:polyamine biosynthetic process"/>
    <property type="evidence" value="ECO:0007669"/>
    <property type="project" value="UniProtKB-KW"/>
</dbReference>
<dbReference type="STRING" id="76731.RD2015_1679"/>
<accession>A0A0U3MT73</accession>
<evidence type="ECO:0000313" key="2">
    <source>
        <dbReference type="EMBL" id="ALV06163.1"/>
    </source>
</evidence>
<gene>
    <name evidence="2" type="ORF">RD2015_1679</name>
</gene>
<dbReference type="PANTHER" id="PTHR43317">
    <property type="entry name" value="THERMOSPERMINE SYNTHASE ACAULIS5"/>
    <property type="match status" value="1"/>
</dbReference>
<protein>
    <submittedName>
        <fullName evidence="2">Spermidine synthase</fullName>
    </submittedName>
</protein>
<keyword evidence="3" id="KW-1185">Reference proteome</keyword>
<evidence type="ECO:0000256" key="1">
    <source>
        <dbReference type="ARBA" id="ARBA00023115"/>
    </source>
</evidence>
<dbReference type="SUPFAM" id="SSF53335">
    <property type="entry name" value="S-adenosyl-L-methionine-dependent methyltransferases"/>
    <property type="match status" value="1"/>
</dbReference>
<dbReference type="InterPro" id="IPR029063">
    <property type="entry name" value="SAM-dependent_MTases_sf"/>
</dbReference>
<dbReference type="OrthoDB" id="117774at2"/>